<keyword evidence="4" id="KW-1185">Reference proteome</keyword>
<dbReference type="AlphaFoldDB" id="A0ABD1X3P1"/>
<comment type="caution">
    <text evidence="3">The sequence shown here is derived from an EMBL/GenBank/DDBJ whole genome shotgun (WGS) entry which is preliminary data.</text>
</comment>
<dbReference type="EMBL" id="JBFOLJ010000001">
    <property type="protein sequence ID" value="KAL2556602.1"/>
    <property type="molecule type" value="Genomic_DNA"/>
</dbReference>
<dbReference type="InterPro" id="IPR001357">
    <property type="entry name" value="BRCT_dom"/>
</dbReference>
<evidence type="ECO:0000313" key="4">
    <source>
        <dbReference type="Proteomes" id="UP001604277"/>
    </source>
</evidence>
<dbReference type="PANTHER" id="PTHR47181">
    <property type="entry name" value="BRCA1 C TERMINUS DOMAIN CONTAINING PROTEIN, EXPRESSED"/>
    <property type="match status" value="1"/>
</dbReference>
<proteinExistence type="predicted"/>
<dbReference type="InterPro" id="IPR036420">
    <property type="entry name" value="BRCT_dom_sf"/>
</dbReference>
<keyword evidence="1" id="KW-0175">Coiled coil</keyword>
<dbReference type="Pfam" id="PF12738">
    <property type="entry name" value="PTCB-BRCT"/>
    <property type="match status" value="1"/>
</dbReference>
<evidence type="ECO:0000256" key="1">
    <source>
        <dbReference type="SAM" id="Coils"/>
    </source>
</evidence>
<name>A0ABD1X3P1_9LAMI</name>
<sequence>MVGLMGANFSKPLIANKVTHLVCYKFEGDKYELAKKMKKIKLINHRWLENCLKAWEILPEADYDKSGYELEMLEAEAKDSEEETEDVATKNDVERKSITNPQNTQAKMKSPHQSLVKQEVSKNNLDLCAYKSLTNVENSNEDLSNAGKETKFDNIDCSGKILQEIPNRHLEMLGSCNTECPGKIPSSLPSITFDDKMIFEKVDNDICFNV</sequence>
<dbReference type="Proteomes" id="UP001604277">
    <property type="component" value="Unassembled WGS sequence"/>
</dbReference>
<dbReference type="SUPFAM" id="SSF52113">
    <property type="entry name" value="BRCT domain"/>
    <property type="match status" value="1"/>
</dbReference>
<gene>
    <name evidence="3" type="ORF">Fot_01341</name>
</gene>
<dbReference type="PROSITE" id="PS50172">
    <property type="entry name" value="BRCT"/>
    <property type="match status" value="1"/>
</dbReference>
<accession>A0ABD1X3P1</accession>
<evidence type="ECO:0000313" key="3">
    <source>
        <dbReference type="EMBL" id="KAL2556602.1"/>
    </source>
</evidence>
<protein>
    <submittedName>
        <fullName evidence="3">BRCT domain-containing protein</fullName>
    </submittedName>
</protein>
<dbReference type="InterPro" id="IPR044254">
    <property type="entry name" value="At4g02110-like"/>
</dbReference>
<reference evidence="4" key="1">
    <citation type="submission" date="2024-07" db="EMBL/GenBank/DDBJ databases">
        <title>Two chromosome-level genome assemblies of Korean endemic species Abeliophyllum distichum and Forsythia ovata (Oleaceae).</title>
        <authorList>
            <person name="Jang H."/>
        </authorList>
    </citation>
    <scope>NUCLEOTIDE SEQUENCE [LARGE SCALE GENOMIC DNA]</scope>
</reference>
<feature type="coiled-coil region" evidence="1">
    <location>
        <begin position="63"/>
        <end position="90"/>
    </location>
</feature>
<evidence type="ECO:0000259" key="2">
    <source>
        <dbReference type="PROSITE" id="PS50172"/>
    </source>
</evidence>
<dbReference type="PANTHER" id="PTHR47181:SF2">
    <property type="entry name" value="BRCA1 C TERMINUS DOMAIN CONTAINING PROTEIN, EXPRESSED"/>
    <property type="match status" value="1"/>
</dbReference>
<dbReference type="Gene3D" id="3.40.50.10190">
    <property type="entry name" value="BRCT domain"/>
    <property type="match status" value="1"/>
</dbReference>
<feature type="domain" description="BRCT" evidence="2">
    <location>
        <begin position="1"/>
        <end position="65"/>
    </location>
</feature>
<organism evidence="3 4">
    <name type="scientific">Forsythia ovata</name>
    <dbReference type="NCBI Taxonomy" id="205694"/>
    <lineage>
        <taxon>Eukaryota</taxon>
        <taxon>Viridiplantae</taxon>
        <taxon>Streptophyta</taxon>
        <taxon>Embryophyta</taxon>
        <taxon>Tracheophyta</taxon>
        <taxon>Spermatophyta</taxon>
        <taxon>Magnoliopsida</taxon>
        <taxon>eudicotyledons</taxon>
        <taxon>Gunneridae</taxon>
        <taxon>Pentapetalae</taxon>
        <taxon>asterids</taxon>
        <taxon>lamiids</taxon>
        <taxon>Lamiales</taxon>
        <taxon>Oleaceae</taxon>
        <taxon>Forsythieae</taxon>
        <taxon>Forsythia</taxon>
    </lineage>
</organism>